<comment type="caution">
    <text evidence="9">The sequence shown here is derived from an EMBL/GenBank/DDBJ whole genome shotgun (WGS) entry which is preliminary data.</text>
</comment>
<feature type="compositionally biased region" description="Basic and acidic residues" evidence="6">
    <location>
        <begin position="464"/>
        <end position="486"/>
    </location>
</feature>
<dbReference type="Pfam" id="PF03572">
    <property type="entry name" value="Peptidase_S41"/>
    <property type="match status" value="1"/>
</dbReference>
<dbReference type="GO" id="GO:0007165">
    <property type="term" value="P:signal transduction"/>
    <property type="evidence" value="ECO:0007669"/>
    <property type="project" value="TreeGrafter"/>
</dbReference>
<feature type="region of interest" description="Disordered" evidence="6">
    <location>
        <begin position="456"/>
        <end position="502"/>
    </location>
</feature>
<dbReference type="SUPFAM" id="SSF50156">
    <property type="entry name" value="PDZ domain-like"/>
    <property type="match status" value="1"/>
</dbReference>
<dbReference type="Gene3D" id="3.90.226.10">
    <property type="entry name" value="2-enoyl-CoA Hydratase, Chain A, domain 1"/>
    <property type="match status" value="1"/>
</dbReference>
<reference evidence="9 10" key="1">
    <citation type="submission" date="2020-08" db="EMBL/GenBank/DDBJ databases">
        <title>Genomic Encyclopedia of Type Strains, Phase IV (KMG-IV): sequencing the most valuable type-strain genomes for metagenomic binning, comparative biology and taxonomic classification.</title>
        <authorList>
            <person name="Goeker M."/>
        </authorList>
    </citation>
    <scope>NUCLEOTIDE SEQUENCE [LARGE SCALE GENOMIC DNA]</scope>
    <source>
        <strain evidence="9 10">DSM 23562</strain>
    </source>
</reference>
<dbReference type="InterPro" id="IPR041489">
    <property type="entry name" value="PDZ_6"/>
</dbReference>
<sequence>MVRSVIKGIAATSLIGAAFFSGFNSQALLGRKEDPLRTTPLLLATRLSEATRPASAKAGSSDLSPIDTYHSVLEKIISEYGTPPTEPKALGKWRDRLRYAGIEGMLLAIGDRYTEYWDPEEFKRNMEDTQGRFFGIGARLDVTTDKKYPMIIEPIENSPAWRAKLKPGDAITSVDGKSALLSDQQHLDDVIKRIKGEEGTKVKLTIRRGTEVKDYVFVRAQVNSPVIDSWMQDEAAKIGYIRLDLFSEEADTQFGIALERLQRQGMKALIFDLRNNPGGMLHVAQDLASRFLPGGPVTWLKEKNGQMRSLDVNTSLRRGPLAAGKIPTVVLVNGGSASASEIVSGAVQDGGAGFLVGTRTFGKGLVQTIIPLQEGEGAVKITTQRYYTRNKRDINTFRDESGAVTKLGGVKPDMVLTETDKDIEAQWNALRDKPFDRKAAAKFSPQVAKGIELLKARMAGKPWPKSEKDLPDKPEKSETVSAKPKDAVGPYSKPTHEPKLTE</sequence>
<dbReference type="CDD" id="cd06782">
    <property type="entry name" value="cpPDZ_CPP-like"/>
    <property type="match status" value="1"/>
</dbReference>
<keyword evidence="3 5" id="KW-0378">Hydrolase</keyword>
<dbReference type="RefSeq" id="WP_184202183.1">
    <property type="nucleotide sequence ID" value="NZ_JACHGW010000004.1"/>
</dbReference>
<dbReference type="GO" id="GO:0008236">
    <property type="term" value="F:serine-type peptidase activity"/>
    <property type="evidence" value="ECO:0007669"/>
    <property type="project" value="UniProtKB-KW"/>
</dbReference>
<evidence type="ECO:0000256" key="2">
    <source>
        <dbReference type="ARBA" id="ARBA00022670"/>
    </source>
</evidence>
<dbReference type="GO" id="GO:0030288">
    <property type="term" value="C:outer membrane-bounded periplasmic space"/>
    <property type="evidence" value="ECO:0007669"/>
    <property type="project" value="TreeGrafter"/>
</dbReference>
<dbReference type="SUPFAM" id="SSF52096">
    <property type="entry name" value="ClpP/crotonase"/>
    <property type="match status" value="1"/>
</dbReference>
<evidence type="ECO:0000256" key="5">
    <source>
        <dbReference type="RuleBase" id="RU004404"/>
    </source>
</evidence>
<dbReference type="Gene3D" id="2.30.42.10">
    <property type="match status" value="1"/>
</dbReference>
<feature type="domain" description="PDZ" evidence="7">
    <location>
        <begin position="134"/>
        <end position="210"/>
    </location>
</feature>
<dbReference type="InterPro" id="IPR004447">
    <property type="entry name" value="Peptidase_S41A"/>
</dbReference>
<dbReference type="GO" id="GO:0006508">
    <property type="term" value="P:proteolysis"/>
    <property type="evidence" value="ECO:0007669"/>
    <property type="project" value="UniProtKB-KW"/>
</dbReference>
<evidence type="ECO:0000256" key="3">
    <source>
        <dbReference type="ARBA" id="ARBA00022801"/>
    </source>
</evidence>
<evidence type="ECO:0000313" key="9">
    <source>
        <dbReference type="EMBL" id="MBB6052686.1"/>
    </source>
</evidence>
<dbReference type="InterPro" id="IPR036034">
    <property type="entry name" value="PDZ_sf"/>
</dbReference>
<dbReference type="Proteomes" id="UP000520814">
    <property type="component" value="Unassembled WGS sequence"/>
</dbReference>
<evidence type="ECO:0000256" key="6">
    <source>
        <dbReference type="SAM" id="MobiDB-lite"/>
    </source>
</evidence>
<keyword evidence="2 5" id="KW-0645">Protease</keyword>
<dbReference type="SMART" id="SM00245">
    <property type="entry name" value="TSPc"/>
    <property type="match status" value="1"/>
</dbReference>
<dbReference type="EMBL" id="JACHGW010000004">
    <property type="protein sequence ID" value="MBB6052686.1"/>
    <property type="molecule type" value="Genomic_DNA"/>
</dbReference>
<dbReference type="NCBIfam" id="TIGR00225">
    <property type="entry name" value="prc"/>
    <property type="match status" value="1"/>
</dbReference>
<evidence type="ECO:0000256" key="1">
    <source>
        <dbReference type="ARBA" id="ARBA00009179"/>
    </source>
</evidence>
<keyword evidence="10" id="KW-1185">Reference proteome</keyword>
<gene>
    <name evidence="9" type="ORF">HNQ39_004507</name>
</gene>
<dbReference type="CDD" id="cd07560">
    <property type="entry name" value="Peptidase_S41_CPP"/>
    <property type="match status" value="1"/>
</dbReference>
<protein>
    <submittedName>
        <fullName evidence="9">C-terminal peptidase prc</fullName>
    </submittedName>
</protein>
<proteinExistence type="inferred from homology"/>
<dbReference type="Gene3D" id="3.30.750.44">
    <property type="match status" value="1"/>
</dbReference>
<feature type="domain" description="Tail specific protease" evidence="8">
    <location>
        <begin position="210"/>
        <end position="417"/>
    </location>
</feature>
<dbReference type="InterPro" id="IPR005151">
    <property type="entry name" value="Tail-specific_protease"/>
</dbReference>
<evidence type="ECO:0000259" key="8">
    <source>
        <dbReference type="SMART" id="SM00245"/>
    </source>
</evidence>
<accession>A0A7W9SU31</accession>
<dbReference type="InterPro" id="IPR029045">
    <property type="entry name" value="ClpP/crotonase-like_dom_sf"/>
</dbReference>
<evidence type="ECO:0000256" key="4">
    <source>
        <dbReference type="ARBA" id="ARBA00022825"/>
    </source>
</evidence>
<dbReference type="Pfam" id="PF17820">
    <property type="entry name" value="PDZ_6"/>
    <property type="match status" value="1"/>
</dbReference>
<evidence type="ECO:0000259" key="7">
    <source>
        <dbReference type="SMART" id="SM00228"/>
    </source>
</evidence>
<dbReference type="AlphaFoldDB" id="A0A7W9SU31"/>
<name>A0A7W9SU31_ARMRO</name>
<dbReference type="SMART" id="SM00228">
    <property type="entry name" value="PDZ"/>
    <property type="match status" value="1"/>
</dbReference>
<keyword evidence="4 5" id="KW-0720">Serine protease</keyword>
<dbReference type="InterPro" id="IPR001478">
    <property type="entry name" value="PDZ"/>
</dbReference>
<dbReference type="PANTHER" id="PTHR32060:SF30">
    <property type="entry name" value="CARBOXY-TERMINAL PROCESSING PROTEASE CTPA"/>
    <property type="match status" value="1"/>
</dbReference>
<organism evidence="9 10">
    <name type="scientific">Armatimonas rosea</name>
    <dbReference type="NCBI Taxonomy" id="685828"/>
    <lineage>
        <taxon>Bacteria</taxon>
        <taxon>Bacillati</taxon>
        <taxon>Armatimonadota</taxon>
        <taxon>Armatimonadia</taxon>
        <taxon>Armatimonadales</taxon>
        <taxon>Armatimonadaceae</taxon>
        <taxon>Armatimonas</taxon>
    </lineage>
</organism>
<comment type="similarity">
    <text evidence="1 5">Belongs to the peptidase S41A family.</text>
</comment>
<dbReference type="GO" id="GO:0004175">
    <property type="term" value="F:endopeptidase activity"/>
    <property type="evidence" value="ECO:0007669"/>
    <property type="project" value="TreeGrafter"/>
</dbReference>
<evidence type="ECO:0000313" key="10">
    <source>
        <dbReference type="Proteomes" id="UP000520814"/>
    </source>
</evidence>
<dbReference type="PANTHER" id="PTHR32060">
    <property type="entry name" value="TAIL-SPECIFIC PROTEASE"/>
    <property type="match status" value="1"/>
</dbReference>